<dbReference type="RefSeq" id="WP_005427338.1">
    <property type="nucleotide sequence ID" value="NZ_CYZD01000019.1"/>
</dbReference>
<dbReference type="EMBL" id="CYZD01000019">
    <property type="protein sequence ID" value="CUO68430.1"/>
    <property type="molecule type" value="Genomic_DNA"/>
</dbReference>
<organism evidence="1 3">
    <name type="scientific">Blautia obeum</name>
    <dbReference type="NCBI Taxonomy" id="40520"/>
    <lineage>
        <taxon>Bacteria</taxon>
        <taxon>Bacillati</taxon>
        <taxon>Bacillota</taxon>
        <taxon>Clostridia</taxon>
        <taxon>Lachnospirales</taxon>
        <taxon>Lachnospiraceae</taxon>
        <taxon>Blautia</taxon>
    </lineage>
</organism>
<dbReference type="Proteomes" id="UP000265808">
    <property type="component" value="Unassembled WGS sequence"/>
</dbReference>
<evidence type="ECO:0000313" key="1">
    <source>
        <dbReference type="EMBL" id="CUO68430.1"/>
    </source>
</evidence>
<sequence length="159" mass="18326">MNDIDKKKSMEGGMEIFARASNYLGDIAKSALANDGSKEECAMIIPSIVLKGLACEIGLKTLLKIEGKNIEREHKLKTLYQQLEEGHRCEISQVLLVSMTKVDEDYNEEKLNEDLNEINKAFIDWRYFYEKSQHVGVTFLEEFYKSIQMIVYSAMQENE</sequence>
<protein>
    <recommendedName>
        <fullName evidence="5">HEPN domain-containing protein</fullName>
    </recommendedName>
</protein>
<accession>A0A174H5V0</accession>
<proteinExistence type="predicted"/>
<dbReference type="AlphaFoldDB" id="A0A174H5V0"/>
<name>A0A174H5V0_9FIRM</name>
<reference evidence="2 4" key="2">
    <citation type="submission" date="2018-08" db="EMBL/GenBank/DDBJ databases">
        <title>A genome reference for cultivated species of the human gut microbiota.</title>
        <authorList>
            <person name="Zou Y."/>
            <person name="Xue W."/>
            <person name="Luo G."/>
        </authorList>
    </citation>
    <scope>NUCLEOTIDE SEQUENCE [LARGE SCALE GENOMIC DNA]</scope>
    <source>
        <strain evidence="2 4">AM37-4AC</strain>
    </source>
</reference>
<evidence type="ECO:0000313" key="4">
    <source>
        <dbReference type="Proteomes" id="UP000265808"/>
    </source>
</evidence>
<dbReference type="Proteomes" id="UP000095409">
    <property type="component" value="Unassembled WGS sequence"/>
</dbReference>
<gene>
    <name evidence="2" type="ORF">DW859_15230</name>
    <name evidence="1" type="ORF">ERS852394_02753</name>
</gene>
<evidence type="ECO:0008006" key="5">
    <source>
        <dbReference type="Google" id="ProtNLM"/>
    </source>
</evidence>
<dbReference type="GeneID" id="79804667"/>
<evidence type="ECO:0000313" key="3">
    <source>
        <dbReference type="Proteomes" id="UP000095409"/>
    </source>
</evidence>
<evidence type="ECO:0000313" key="2">
    <source>
        <dbReference type="EMBL" id="RHC03186.1"/>
    </source>
</evidence>
<reference evidence="1 3" key="1">
    <citation type="submission" date="2015-09" db="EMBL/GenBank/DDBJ databases">
        <authorList>
            <consortium name="Pathogen Informatics"/>
        </authorList>
    </citation>
    <scope>NUCLEOTIDE SEQUENCE [LARGE SCALE GENOMIC DNA]</scope>
    <source>
        <strain evidence="1 3">2789STDY5608837</strain>
    </source>
</reference>
<dbReference type="EMBL" id="QSHL01000015">
    <property type="protein sequence ID" value="RHC03186.1"/>
    <property type="molecule type" value="Genomic_DNA"/>
</dbReference>